<name>A0A8J4F3Q8_9CHLO</name>
<feature type="region of interest" description="Disordered" evidence="1">
    <location>
        <begin position="172"/>
        <end position="193"/>
    </location>
</feature>
<reference evidence="2" key="1">
    <citation type="journal article" date="2021" name="Proc. Natl. Acad. Sci. U.S.A.">
        <title>Three genomes in the algal genus Volvox reveal the fate of a haploid sex-determining region after a transition to homothallism.</title>
        <authorList>
            <person name="Yamamoto K."/>
            <person name="Hamaji T."/>
            <person name="Kawai-Toyooka H."/>
            <person name="Matsuzaki R."/>
            <person name="Takahashi F."/>
            <person name="Nishimura Y."/>
            <person name="Kawachi M."/>
            <person name="Noguchi H."/>
            <person name="Minakuchi Y."/>
            <person name="Umen J.G."/>
            <person name="Toyoda A."/>
            <person name="Nozaki H."/>
        </authorList>
    </citation>
    <scope>NUCLEOTIDE SEQUENCE</scope>
    <source>
        <strain evidence="2">NIES-3780</strain>
    </source>
</reference>
<dbReference type="AlphaFoldDB" id="A0A8J4F3Q8"/>
<feature type="compositionally biased region" description="Basic and acidic residues" evidence="1">
    <location>
        <begin position="220"/>
        <end position="245"/>
    </location>
</feature>
<dbReference type="Gene3D" id="3.40.50.150">
    <property type="entry name" value="Vaccinia Virus protein VP39"/>
    <property type="match status" value="1"/>
</dbReference>
<dbReference type="Proteomes" id="UP000747399">
    <property type="component" value="Unassembled WGS sequence"/>
</dbReference>
<dbReference type="Pfam" id="PF10294">
    <property type="entry name" value="Methyltransf_16"/>
    <property type="match status" value="1"/>
</dbReference>
<feature type="region of interest" description="Disordered" evidence="1">
    <location>
        <begin position="1"/>
        <end position="26"/>
    </location>
</feature>
<keyword evidence="3" id="KW-1185">Reference proteome</keyword>
<comment type="caution">
    <text evidence="2">The sequence shown here is derived from an EMBL/GenBank/DDBJ whole genome shotgun (WGS) entry which is preliminary data.</text>
</comment>
<sequence>MEGRQAKRARAEPATAAKLADSENTVSSFLRSWAWKREHRPDRDRFQRPYVHSLKVTKSGPTDDEGIIKLTIEQSSFRGAEGFASTVWDSSIVVAKLLERNPDLVVGRAVLDLSAGCGLAAIVAARLGARRTVATDLGPNLPLLRRNCERNGAAVDVMEHWWGSDTTPLLQGGGFGSSGTEAPAGPAMKVTQAAASPKAATSLAEAGAAAAASEGSSGRDSGREGEAAECGEERLGREGPERRGGREGLDLVIACDVMYQEDAMGSLVATLAGLCGGEYDGSGGSTAAASATAKGVHMEANKLHSHDKNFIASGLVTAKGAKADPDAETEAEAEAAPVSLYPAAMNAYKGTVQASAAPGPRPTAVLLAHGRNRFAEAVFWRHAAAAGFRAEAVQWDDLDPVYRCTDVDVYWLRLEVGVL</sequence>
<feature type="compositionally biased region" description="Low complexity" evidence="1">
    <location>
        <begin position="206"/>
        <end position="219"/>
    </location>
</feature>
<dbReference type="InterPro" id="IPR019410">
    <property type="entry name" value="Methyltransf_16"/>
</dbReference>
<dbReference type="PANTHER" id="PTHR14614:SF154">
    <property type="entry name" value="PROTEIN N-LYSINE METHYLTRANSFERASE METTL21A"/>
    <property type="match status" value="1"/>
</dbReference>
<proteinExistence type="predicted"/>
<evidence type="ECO:0000313" key="2">
    <source>
        <dbReference type="EMBL" id="GIL56354.1"/>
    </source>
</evidence>
<accession>A0A8J4F3Q8</accession>
<feature type="region of interest" description="Disordered" evidence="1">
    <location>
        <begin position="206"/>
        <end position="245"/>
    </location>
</feature>
<dbReference type="SUPFAM" id="SSF53335">
    <property type="entry name" value="S-adenosyl-L-methionine-dependent methyltransferases"/>
    <property type="match status" value="1"/>
</dbReference>
<dbReference type="EMBL" id="BNCO01000024">
    <property type="protein sequence ID" value="GIL56354.1"/>
    <property type="molecule type" value="Genomic_DNA"/>
</dbReference>
<organism evidence="2 3">
    <name type="scientific">Volvox africanus</name>
    <dbReference type="NCBI Taxonomy" id="51714"/>
    <lineage>
        <taxon>Eukaryota</taxon>
        <taxon>Viridiplantae</taxon>
        <taxon>Chlorophyta</taxon>
        <taxon>core chlorophytes</taxon>
        <taxon>Chlorophyceae</taxon>
        <taxon>CS clade</taxon>
        <taxon>Chlamydomonadales</taxon>
        <taxon>Volvocaceae</taxon>
        <taxon>Volvox</taxon>
    </lineage>
</organism>
<gene>
    <name evidence="2" type="ORF">Vafri_11730</name>
</gene>
<feature type="compositionally biased region" description="Basic and acidic residues" evidence="1">
    <location>
        <begin position="1"/>
        <end position="11"/>
    </location>
</feature>
<dbReference type="InterPro" id="IPR029063">
    <property type="entry name" value="SAM-dependent_MTases_sf"/>
</dbReference>
<protein>
    <recommendedName>
        <fullName evidence="4">Methyltransferase small domain-containing protein</fullName>
    </recommendedName>
</protein>
<evidence type="ECO:0000256" key="1">
    <source>
        <dbReference type="SAM" id="MobiDB-lite"/>
    </source>
</evidence>
<evidence type="ECO:0008006" key="4">
    <source>
        <dbReference type="Google" id="ProtNLM"/>
    </source>
</evidence>
<dbReference type="PANTHER" id="PTHR14614">
    <property type="entry name" value="HEPATOCELLULAR CARCINOMA-ASSOCIATED ANTIGEN"/>
    <property type="match status" value="1"/>
</dbReference>
<evidence type="ECO:0000313" key="3">
    <source>
        <dbReference type="Proteomes" id="UP000747399"/>
    </source>
</evidence>